<reference evidence="2" key="3">
    <citation type="submission" date="2020-03" db="EMBL/GenBank/DDBJ databases">
        <title>A mixture of massive structural variations and highly conserved coding sequences in Ustilaginoidea virens genome.</title>
        <authorList>
            <person name="Zhang K."/>
            <person name="Zhao Z."/>
            <person name="Zhang Z."/>
            <person name="Li Y."/>
            <person name="Hsiang T."/>
            <person name="Sun W."/>
        </authorList>
    </citation>
    <scope>NUCLEOTIDE SEQUENCE</scope>
    <source>
        <strain evidence="2">UV-8b</strain>
    </source>
</reference>
<dbReference type="OrthoDB" id="5407417at2759"/>
<protein>
    <recommendedName>
        <fullName evidence="5">20S proteasome chaperone domain-containing protein</fullName>
    </recommendedName>
</protein>
<dbReference type="Proteomes" id="UP000054053">
    <property type="component" value="Unassembled WGS sequence"/>
</dbReference>
<dbReference type="Pfam" id="PF16093">
    <property type="entry name" value="PAC4"/>
    <property type="match status" value="1"/>
</dbReference>
<name>A0A063BRR8_USTVR</name>
<dbReference type="HOGENOM" id="CLU_108992_1_0_1"/>
<reference evidence="1" key="1">
    <citation type="journal article" date="2016" name="Genome Announc.">
        <title>Genome Sequence of Ustilaginoidea virens IPU010, a Rice Pathogenic Fungus Causing False Smut.</title>
        <authorList>
            <person name="Kumagai T."/>
            <person name="Ishii T."/>
            <person name="Terai G."/>
            <person name="Umemura M."/>
            <person name="Machida M."/>
            <person name="Asai K."/>
        </authorList>
    </citation>
    <scope>NUCLEOTIDE SEQUENCE [LARGE SCALE GENOMIC DNA]</scope>
    <source>
        <strain evidence="1">IPU010</strain>
    </source>
</reference>
<dbReference type="EMBL" id="BBTG02000039">
    <property type="protein sequence ID" value="GAO20070.1"/>
    <property type="molecule type" value="Genomic_DNA"/>
</dbReference>
<organism evidence="1 4">
    <name type="scientific">Ustilaginoidea virens</name>
    <name type="common">Rice false smut fungus</name>
    <name type="synonym">Villosiclava virens</name>
    <dbReference type="NCBI Taxonomy" id="1159556"/>
    <lineage>
        <taxon>Eukaryota</taxon>
        <taxon>Fungi</taxon>
        <taxon>Dikarya</taxon>
        <taxon>Ascomycota</taxon>
        <taxon>Pezizomycotina</taxon>
        <taxon>Sordariomycetes</taxon>
        <taxon>Hypocreomycetidae</taxon>
        <taxon>Hypocreales</taxon>
        <taxon>Clavicipitaceae</taxon>
        <taxon>Ustilaginoidea</taxon>
    </lineage>
</organism>
<dbReference type="STRING" id="1159556.A0A063BRR8"/>
<dbReference type="GeneID" id="66066734"/>
<evidence type="ECO:0008006" key="5">
    <source>
        <dbReference type="Google" id="ProtNLM"/>
    </source>
</evidence>
<gene>
    <name evidence="2" type="ORF">UV8b_05957</name>
    <name evidence="1" type="ORF">UVI_02051780</name>
</gene>
<dbReference type="KEGG" id="uvi:66066734"/>
<dbReference type="RefSeq" id="XP_042999387.1">
    <property type="nucleotide sequence ID" value="XM_043143454.1"/>
</dbReference>
<proteinExistence type="predicted"/>
<keyword evidence="3" id="KW-1185">Reference proteome</keyword>
<evidence type="ECO:0000313" key="3">
    <source>
        <dbReference type="Proteomes" id="UP000027002"/>
    </source>
</evidence>
<dbReference type="Gene3D" id="3.30.230.100">
    <property type="match status" value="1"/>
</dbReference>
<dbReference type="EMBL" id="CP072756">
    <property type="protein sequence ID" value="QUC21714.1"/>
    <property type="molecule type" value="Genomic_DNA"/>
</dbReference>
<evidence type="ECO:0000313" key="2">
    <source>
        <dbReference type="EMBL" id="QUC21714.1"/>
    </source>
</evidence>
<dbReference type="GO" id="GO:0043248">
    <property type="term" value="P:proteasome assembly"/>
    <property type="evidence" value="ECO:0007669"/>
    <property type="project" value="InterPro"/>
</dbReference>
<accession>A0A063BRR8</accession>
<dbReference type="InterPro" id="IPR032157">
    <property type="entry name" value="PAC4"/>
</dbReference>
<dbReference type="AlphaFoldDB" id="A0A063BRR8"/>
<sequence length="149" mass="16080">MSAIQQGTLSLSLPLPRSLDTRIYLRLSTQAKALVVSLTTSTPDELAAPKPMGSFVYALPNRFDDKQPLATTLFASEPSVEFTTRLAKLLARRVQLPVYVTNSMSFANTGMGGTVEEEMEAFKDIAQVTLDKLRDAGLGALAVNGDSSR</sequence>
<dbReference type="Proteomes" id="UP000027002">
    <property type="component" value="Chromosome 4"/>
</dbReference>
<reference evidence="4" key="2">
    <citation type="journal article" date="2016" name="Genome Announc.">
        <title>Genome sequence of Ustilaginoidea virens IPU010, a rice pathogenic fungus causing false smut.</title>
        <authorList>
            <person name="Kumagai T."/>
            <person name="Ishii T."/>
            <person name="Terai G."/>
            <person name="Umemura M."/>
            <person name="Machida M."/>
            <person name="Asai K."/>
        </authorList>
    </citation>
    <scope>NUCLEOTIDE SEQUENCE [LARGE SCALE GENOMIC DNA]</scope>
    <source>
        <strain evidence="4">IPU010</strain>
    </source>
</reference>
<evidence type="ECO:0000313" key="1">
    <source>
        <dbReference type="EMBL" id="GAO20070.1"/>
    </source>
</evidence>
<evidence type="ECO:0000313" key="4">
    <source>
        <dbReference type="Proteomes" id="UP000054053"/>
    </source>
</evidence>